<evidence type="ECO:0000313" key="4">
    <source>
        <dbReference type="Proteomes" id="UP001152797"/>
    </source>
</evidence>
<dbReference type="EMBL" id="CAMXCT020000982">
    <property type="protein sequence ID" value="CAL1138732.1"/>
    <property type="molecule type" value="Genomic_DNA"/>
</dbReference>
<accession>A0A9P1FT18</accession>
<name>A0A9P1FT18_9DINO</name>
<comment type="caution">
    <text evidence="2">The sequence shown here is derived from an EMBL/GenBank/DDBJ whole genome shotgun (WGS) entry which is preliminary data.</text>
</comment>
<dbReference type="Proteomes" id="UP001152797">
    <property type="component" value="Unassembled WGS sequence"/>
</dbReference>
<sequence length="107" mass="11282">EYERDWLDMEQPAEKASDMFAMQPPLPPQEDTLAAEALEAAQAAGWAGAAEAAQAEAQAAQPSQEGQGEAAALQPEGSKGSTVLSEAKRVISLAEENRILEIFGNAK</sequence>
<reference evidence="2" key="1">
    <citation type="submission" date="2022-10" db="EMBL/GenBank/DDBJ databases">
        <authorList>
            <person name="Chen Y."/>
            <person name="Dougan E. K."/>
            <person name="Chan C."/>
            <person name="Rhodes N."/>
            <person name="Thang M."/>
        </authorList>
    </citation>
    <scope>NUCLEOTIDE SEQUENCE</scope>
</reference>
<feature type="region of interest" description="Disordered" evidence="1">
    <location>
        <begin position="44"/>
        <end position="84"/>
    </location>
</feature>
<gene>
    <name evidence="2" type="ORF">C1SCF055_LOCUS12811</name>
</gene>
<evidence type="ECO:0000313" key="2">
    <source>
        <dbReference type="EMBL" id="CAI3985357.1"/>
    </source>
</evidence>
<feature type="region of interest" description="Disordered" evidence="1">
    <location>
        <begin position="1"/>
        <end position="31"/>
    </location>
</feature>
<evidence type="ECO:0000313" key="3">
    <source>
        <dbReference type="EMBL" id="CAL4772669.1"/>
    </source>
</evidence>
<dbReference type="EMBL" id="CAMXCT030000982">
    <property type="protein sequence ID" value="CAL4772669.1"/>
    <property type="molecule type" value="Genomic_DNA"/>
</dbReference>
<reference evidence="3 4" key="2">
    <citation type="submission" date="2024-05" db="EMBL/GenBank/DDBJ databases">
        <authorList>
            <person name="Chen Y."/>
            <person name="Shah S."/>
            <person name="Dougan E. K."/>
            <person name="Thang M."/>
            <person name="Chan C."/>
        </authorList>
    </citation>
    <scope>NUCLEOTIDE SEQUENCE [LARGE SCALE GENOMIC DNA]</scope>
</reference>
<feature type="non-terminal residue" evidence="2">
    <location>
        <position position="107"/>
    </location>
</feature>
<organism evidence="2">
    <name type="scientific">Cladocopium goreaui</name>
    <dbReference type="NCBI Taxonomy" id="2562237"/>
    <lineage>
        <taxon>Eukaryota</taxon>
        <taxon>Sar</taxon>
        <taxon>Alveolata</taxon>
        <taxon>Dinophyceae</taxon>
        <taxon>Suessiales</taxon>
        <taxon>Symbiodiniaceae</taxon>
        <taxon>Cladocopium</taxon>
    </lineage>
</organism>
<feature type="non-terminal residue" evidence="2">
    <location>
        <position position="1"/>
    </location>
</feature>
<proteinExistence type="predicted"/>
<dbReference type="EMBL" id="CAMXCT010000982">
    <property type="protein sequence ID" value="CAI3985357.1"/>
    <property type="molecule type" value="Genomic_DNA"/>
</dbReference>
<keyword evidence="4" id="KW-1185">Reference proteome</keyword>
<feature type="compositionally biased region" description="Low complexity" evidence="1">
    <location>
        <begin position="44"/>
        <end position="72"/>
    </location>
</feature>
<dbReference type="AlphaFoldDB" id="A0A9P1FT18"/>
<evidence type="ECO:0000256" key="1">
    <source>
        <dbReference type="SAM" id="MobiDB-lite"/>
    </source>
</evidence>
<feature type="compositionally biased region" description="Basic and acidic residues" evidence="1">
    <location>
        <begin position="1"/>
        <end position="17"/>
    </location>
</feature>
<protein>
    <submittedName>
        <fullName evidence="2">Uncharacterized protein</fullName>
    </submittedName>
</protein>